<reference evidence="1 2" key="1">
    <citation type="submission" date="2024-09" db="EMBL/GenBank/DDBJ databases">
        <authorList>
            <person name="Sun Q."/>
            <person name="Mori K."/>
        </authorList>
    </citation>
    <scope>NUCLEOTIDE SEQUENCE [LARGE SCALE GENOMIC DNA]</scope>
    <source>
        <strain evidence="1 2">CECT 9424</strain>
    </source>
</reference>
<dbReference type="RefSeq" id="WP_377070451.1">
    <property type="nucleotide sequence ID" value="NZ_JBHMEC010000019.1"/>
</dbReference>
<sequence length="65" mass="7602">MLPVIVDDERPEMQQIIAPKWKINNDKVTEMASLRQIQHRPDDDFMIRKLAFSQACTTVPHFGHI</sequence>
<dbReference type="Proteomes" id="UP001589670">
    <property type="component" value="Unassembled WGS sequence"/>
</dbReference>
<comment type="caution">
    <text evidence="1">The sequence shown here is derived from an EMBL/GenBank/DDBJ whole genome shotgun (WGS) entry which is preliminary data.</text>
</comment>
<organism evidence="1 2">
    <name type="scientific">Roseovarius ramblicola</name>
    <dbReference type="NCBI Taxonomy" id="2022336"/>
    <lineage>
        <taxon>Bacteria</taxon>
        <taxon>Pseudomonadati</taxon>
        <taxon>Pseudomonadota</taxon>
        <taxon>Alphaproteobacteria</taxon>
        <taxon>Rhodobacterales</taxon>
        <taxon>Roseobacteraceae</taxon>
        <taxon>Roseovarius</taxon>
    </lineage>
</organism>
<proteinExistence type="predicted"/>
<gene>
    <name evidence="1" type="ORF">ACFFU4_14165</name>
</gene>
<accession>A0ABV5I482</accession>
<name>A0ABV5I482_9RHOB</name>
<dbReference type="EMBL" id="JBHMEC010000019">
    <property type="protein sequence ID" value="MFB9150896.1"/>
    <property type="molecule type" value="Genomic_DNA"/>
</dbReference>
<evidence type="ECO:0000313" key="1">
    <source>
        <dbReference type="EMBL" id="MFB9150896.1"/>
    </source>
</evidence>
<evidence type="ECO:0000313" key="2">
    <source>
        <dbReference type="Proteomes" id="UP001589670"/>
    </source>
</evidence>
<protein>
    <submittedName>
        <fullName evidence="1">Uncharacterized protein</fullName>
    </submittedName>
</protein>
<keyword evidence="2" id="KW-1185">Reference proteome</keyword>